<name>A0A498HPH2_MALDO</name>
<protein>
    <submittedName>
        <fullName evidence="2">Uncharacterized protein</fullName>
    </submittedName>
</protein>
<feature type="region of interest" description="Disordered" evidence="1">
    <location>
        <begin position="110"/>
        <end position="140"/>
    </location>
</feature>
<sequence length="317" mass="34781">MRLASREGKCREERETFSAPRRRQLPKVQTAAPGSSLPSKSTIREPRDCSPFLPRITLQQPPKSDGSPNGGSSRAMSPAVISGCLPEGAHALCDLKEMDLVMQCRTKLEETEKKSRQRRRESRTAATPSADSSRRQPQGLQDAAMALAPPSLCLCHHQHPDFNATITQPPQSTPHKSEHDDPGGKLMDSCGQLLLSILTDSEKEEATKKFLLGPNRQPGIAEKMDDAHGCIEGLLETNVSFSVVDHPQCDDIRCETKSTVIVALNIQMCCCFEDRKHAAIFLEVSGAFISSMKKGNASVQIARDDEQTNWDAMHAVP</sequence>
<dbReference type="Proteomes" id="UP000290289">
    <property type="component" value="Chromosome 16"/>
</dbReference>
<evidence type="ECO:0000313" key="3">
    <source>
        <dbReference type="Proteomes" id="UP000290289"/>
    </source>
</evidence>
<evidence type="ECO:0000313" key="2">
    <source>
        <dbReference type="EMBL" id="RXH70743.1"/>
    </source>
</evidence>
<dbReference type="EMBL" id="RDQH01000342">
    <property type="protein sequence ID" value="RXH70743.1"/>
    <property type="molecule type" value="Genomic_DNA"/>
</dbReference>
<gene>
    <name evidence="2" type="ORF">DVH24_013489</name>
</gene>
<reference evidence="2 3" key="1">
    <citation type="submission" date="2018-10" db="EMBL/GenBank/DDBJ databases">
        <title>A high-quality apple genome assembly.</title>
        <authorList>
            <person name="Hu J."/>
        </authorList>
    </citation>
    <scope>NUCLEOTIDE SEQUENCE [LARGE SCALE GENOMIC DNA]</scope>
    <source>
        <strain evidence="3">cv. HFTH1</strain>
        <tissue evidence="2">Young leaf</tissue>
    </source>
</reference>
<feature type="region of interest" description="Disordered" evidence="1">
    <location>
        <begin position="163"/>
        <end position="184"/>
    </location>
</feature>
<keyword evidence="3" id="KW-1185">Reference proteome</keyword>
<evidence type="ECO:0000256" key="1">
    <source>
        <dbReference type="SAM" id="MobiDB-lite"/>
    </source>
</evidence>
<feature type="region of interest" description="Disordered" evidence="1">
    <location>
        <begin position="1"/>
        <end position="76"/>
    </location>
</feature>
<dbReference type="AlphaFoldDB" id="A0A498HPH2"/>
<organism evidence="2 3">
    <name type="scientific">Malus domestica</name>
    <name type="common">Apple</name>
    <name type="synonym">Pyrus malus</name>
    <dbReference type="NCBI Taxonomy" id="3750"/>
    <lineage>
        <taxon>Eukaryota</taxon>
        <taxon>Viridiplantae</taxon>
        <taxon>Streptophyta</taxon>
        <taxon>Embryophyta</taxon>
        <taxon>Tracheophyta</taxon>
        <taxon>Spermatophyta</taxon>
        <taxon>Magnoliopsida</taxon>
        <taxon>eudicotyledons</taxon>
        <taxon>Gunneridae</taxon>
        <taxon>Pentapetalae</taxon>
        <taxon>rosids</taxon>
        <taxon>fabids</taxon>
        <taxon>Rosales</taxon>
        <taxon>Rosaceae</taxon>
        <taxon>Amygdaloideae</taxon>
        <taxon>Maleae</taxon>
        <taxon>Malus</taxon>
    </lineage>
</organism>
<feature type="compositionally biased region" description="Polar residues" evidence="1">
    <location>
        <begin position="32"/>
        <end position="41"/>
    </location>
</feature>
<proteinExistence type="predicted"/>
<feature type="compositionally biased region" description="Polar residues" evidence="1">
    <location>
        <begin position="57"/>
        <end position="75"/>
    </location>
</feature>
<feature type="compositionally biased region" description="Polar residues" evidence="1">
    <location>
        <begin position="125"/>
        <end position="139"/>
    </location>
</feature>
<accession>A0A498HPH2</accession>
<feature type="compositionally biased region" description="Basic and acidic residues" evidence="1">
    <location>
        <begin position="1"/>
        <end position="16"/>
    </location>
</feature>
<comment type="caution">
    <text evidence="2">The sequence shown here is derived from an EMBL/GenBank/DDBJ whole genome shotgun (WGS) entry which is preliminary data.</text>
</comment>
<feature type="compositionally biased region" description="Polar residues" evidence="1">
    <location>
        <begin position="164"/>
        <end position="174"/>
    </location>
</feature>